<proteinExistence type="inferred from homology"/>
<sequence>MRSFLAIALSPQTRSVLTGLQRNLRAGRLVDPDNLHVTLTFLDDQPEETLEALHEELSLLKPPAFELYLRGVGCFGGQTPRTVHAEVEPSDALTALHRAIAKATRRVGIVLQRRKFHPHVTLARLRPHDASAVGPFLSGEAGFSHEAGLVARFGLYESILRPEGPTYHLLAEYELSET</sequence>
<dbReference type="GO" id="GO:0008664">
    <property type="term" value="F:RNA 2',3'-cyclic 3'-phosphodiesterase activity"/>
    <property type="evidence" value="ECO:0007669"/>
    <property type="project" value="UniProtKB-EC"/>
</dbReference>
<dbReference type="NCBIfam" id="TIGR02258">
    <property type="entry name" value="2_5_ligase"/>
    <property type="match status" value="1"/>
</dbReference>
<dbReference type="SUPFAM" id="SSF55144">
    <property type="entry name" value="LigT-like"/>
    <property type="match status" value="1"/>
</dbReference>
<feature type="short sequence motif" description="HXTX 1" evidence="2">
    <location>
        <begin position="36"/>
        <end position="39"/>
    </location>
</feature>
<keyword evidence="4" id="KW-1185">Reference proteome</keyword>
<protein>
    <recommendedName>
        <fullName evidence="2">RNA 2',3'-cyclic phosphodiesterase</fullName>
        <shortName evidence="2">RNA 2',3'-CPDase</shortName>
        <ecNumber evidence="2">3.1.4.58</ecNumber>
    </recommendedName>
</protein>
<evidence type="ECO:0000313" key="4">
    <source>
        <dbReference type="Proteomes" id="UP000193077"/>
    </source>
</evidence>
<dbReference type="InterPro" id="IPR009097">
    <property type="entry name" value="Cyclic_Pdiesterase"/>
</dbReference>
<dbReference type="GO" id="GO:0004113">
    <property type="term" value="F:2',3'-cyclic-nucleotide 3'-phosphodiesterase activity"/>
    <property type="evidence" value="ECO:0007669"/>
    <property type="project" value="InterPro"/>
</dbReference>
<comment type="catalytic activity">
    <reaction evidence="2">
        <text>a 3'-end 2',3'-cyclophospho-ribonucleotide-RNA + H2O = a 3'-end 2'-phospho-ribonucleotide-RNA + H(+)</text>
        <dbReference type="Rhea" id="RHEA:11828"/>
        <dbReference type="Rhea" id="RHEA-COMP:10464"/>
        <dbReference type="Rhea" id="RHEA-COMP:17353"/>
        <dbReference type="ChEBI" id="CHEBI:15377"/>
        <dbReference type="ChEBI" id="CHEBI:15378"/>
        <dbReference type="ChEBI" id="CHEBI:83064"/>
        <dbReference type="ChEBI" id="CHEBI:173113"/>
        <dbReference type="EC" id="3.1.4.58"/>
    </reaction>
</comment>
<dbReference type="HAMAP" id="MF_01940">
    <property type="entry name" value="RNA_CPDase"/>
    <property type="match status" value="1"/>
</dbReference>
<comment type="function">
    <text evidence="2">Hydrolyzes RNA 2',3'-cyclic phosphodiester to an RNA 2'-phosphomonoester.</text>
</comment>
<comment type="similarity">
    <text evidence="2">Belongs to the 2H phosphoesterase superfamily. ThpR family.</text>
</comment>
<dbReference type="Proteomes" id="UP000193077">
    <property type="component" value="Unassembled WGS sequence"/>
</dbReference>
<evidence type="ECO:0000256" key="2">
    <source>
        <dbReference type="HAMAP-Rule" id="MF_01940"/>
    </source>
</evidence>
<gene>
    <name evidence="3" type="primary">ligT</name>
    <name evidence="3" type="ORF">TRL7639_03569</name>
</gene>
<keyword evidence="1 2" id="KW-0378">Hydrolase</keyword>
<organism evidence="3 4">
    <name type="scientific">Falsiruegeria litorea R37</name>
    <dbReference type="NCBI Taxonomy" id="1200284"/>
    <lineage>
        <taxon>Bacteria</taxon>
        <taxon>Pseudomonadati</taxon>
        <taxon>Pseudomonadota</taxon>
        <taxon>Alphaproteobacteria</taxon>
        <taxon>Rhodobacterales</taxon>
        <taxon>Roseobacteraceae</taxon>
        <taxon>Falsiruegeria</taxon>
    </lineage>
</organism>
<dbReference type="EMBL" id="FWFO01000003">
    <property type="protein sequence ID" value="SLN63402.1"/>
    <property type="molecule type" value="Genomic_DNA"/>
</dbReference>
<dbReference type="InterPro" id="IPR004175">
    <property type="entry name" value="RNA_CPDase"/>
</dbReference>
<dbReference type="Pfam" id="PF13563">
    <property type="entry name" value="2_5_RNA_ligase2"/>
    <property type="match status" value="1"/>
</dbReference>
<keyword evidence="3" id="KW-0436">Ligase</keyword>
<reference evidence="3 4" key="1">
    <citation type="submission" date="2017-03" db="EMBL/GenBank/DDBJ databases">
        <authorList>
            <person name="Afonso C.L."/>
            <person name="Miller P.J."/>
            <person name="Scott M.A."/>
            <person name="Spackman E."/>
            <person name="Goraichik I."/>
            <person name="Dimitrov K.M."/>
            <person name="Suarez D.L."/>
            <person name="Swayne D.E."/>
        </authorList>
    </citation>
    <scope>NUCLEOTIDE SEQUENCE [LARGE SCALE GENOMIC DNA]</scope>
    <source>
        <strain evidence="3 4">CECT 7639</strain>
    </source>
</reference>
<dbReference type="EC" id="3.1.4.58" evidence="2"/>
<feature type="active site" description="Proton donor" evidence="2">
    <location>
        <position position="36"/>
    </location>
</feature>
<dbReference type="PANTHER" id="PTHR35561">
    <property type="entry name" value="RNA 2',3'-CYCLIC PHOSPHODIESTERASE"/>
    <property type="match status" value="1"/>
</dbReference>
<accession>A0A1Y5TLX8</accession>
<dbReference type="PANTHER" id="PTHR35561:SF1">
    <property type="entry name" value="RNA 2',3'-CYCLIC PHOSPHODIESTERASE"/>
    <property type="match status" value="1"/>
</dbReference>
<dbReference type="GO" id="GO:0016874">
    <property type="term" value="F:ligase activity"/>
    <property type="evidence" value="ECO:0007669"/>
    <property type="project" value="UniProtKB-KW"/>
</dbReference>
<feature type="active site" description="Proton acceptor" evidence="2">
    <location>
        <position position="119"/>
    </location>
</feature>
<dbReference type="AlphaFoldDB" id="A0A1Y5TLX8"/>
<dbReference type="RefSeq" id="WP_085797204.1">
    <property type="nucleotide sequence ID" value="NZ_FWFO01000003.1"/>
</dbReference>
<evidence type="ECO:0000256" key="1">
    <source>
        <dbReference type="ARBA" id="ARBA00022801"/>
    </source>
</evidence>
<feature type="short sequence motif" description="HXTX 2" evidence="2">
    <location>
        <begin position="119"/>
        <end position="122"/>
    </location>
</feature>
<evidence type="ECO:0000313" key="3">
    <source>
        <dbReference type="EMBL" id="SLN63402.1"/>
    </source>
</evidence>
<name>A0A1Y5TLX8_9RHOB</name>
<dbReference type="Gene3D" id="3.90.1140.10">
    <property type="entry name" value="Cyclic phosphodiesterase"/>
    <property type="match status" value="1"/>
</dbReference>
<dbReference type="OrthoDB" id="9793819at2"/>